<dbReference type="CDD" id="cd11530">
    <property type="entry name" value="NTP-PPase_DR2231_like"/>
    <property type="match status" value="1"/>
</dbReference>
<sequence>MSTNFQKVGEFHAAFGHKAFADGTTPLYDVFDTNPQLVKFRNSLIEEEFKELLEASKKKDLVEVADALCDILYVTYGAGHAYGLDMDKLFAEVQRSNMSKVCKTEEEAQRSVEWYKENESRYKDPQYKKIDNGNGWVVFDNATSKILKSINFELPKLKELMDSQ</sequence>
<dbReference type="SUPFAM" id="SSF101386">
    <property type="entry name" value="all-alpha NTP pyrophosphatases"/>
    <property type="match status" value="1"/>
</dbReference>
<reference evidence="1" key="1">
    <citation type="journal article" date="2020" name="Nature">
        <title>Giant virus diversity and host interactions through global metagenomics.</title>
        <authorList>
            <person name="Schulz F."/>
            <person name="Roux S."/>
            <person name="Paez-Espino D."/>
            <person name="Jungbluth S."/>
            <person name="Walsh D.A."/>
            <person name="Denef V.J."/>
            <person name="McMahon K.D."/>
            <person name="Konstantinidis K.T."/>
            <person name="Eloe-Fadrosh E.A."/>
            <person name="Kyrpides N.C."/>
            <person name="Woyke T."/>
        </authorList>
    </citation>
    <scope>NUCLEOTIDE SEQUENCE</scope>
    <source>
        <strain evidence="1">GVMAG-M-3300023179-27</strain>
    </source>
</reference>
<dbReference type="Pfam" id="PF01503">
    <property type="entry name" value="PRA-PH"/>
    <property type="match status" value="1"/>
</dbReference>
<dbReference type="InterPro" id="IPR033653">
    <property type="entry name" value="NTP-PPase_DR2231-like"/>
</dbReference>
<dbReference type="AlphaFoldDB" id="A0A6C0EC43"/>
<dbReference type="Gene3D" id="1.10.3420.10">
    <property type="entry name" value="putative ntp pyrophosphohydrolase like domain"/>
    <property type="match status" value="1"/>
</dbReference>
<proteinExistence type="predicted"/>
<evidence type="ECO:0008006" key="2">
    <source>
        <dbReference type="Google" id="ProtNLM"/>
    </source>
</evidence>
<dbReference type="InterPro" id="IPR023292">
    <property type="entry name" value="NTP_PyroPHydrolase-like_dom_sf"/>
</dbReference>
<accession>A0A6C0EC43</accession>
<name>A0A6C0EC43_9ZZZZ</name>
<protein>
    <recommendedName>
        <fullName evidence="2">Phosphoribosyl-ATP diphosphatase</fullName>
    </recommendedName>
</protein>
<organism evidence="1">
    <name type="scientific">viral metagenome</name>
    <dbReference type="NCBI Taxonomy" id="1070528"/>
    <lineage>
        <taxon>unclassified sequences</taxon>
        <taxon>metagenomes</taxon>
        <taxon>organismal metagenomes</taxon>
    </lineage>
</organism>
<evidence type="ECO:0000313" key="1">
    <source>
        <dbReference type="EMBL" id="QHT25839.1"/>
    </source>
</evidence>
<dbReference type="InterPro" id="IPR021130">
    <property type="entry name" value="PRib-ATP_PPHydrolase-like"/>
</dbReference>
<dbReference type="EMBL" id="MN739775">
    <property type="protein sequence ID" value="QHT25839.1"/>
    <property type="molecule type" value="Genomic_DNA"/>
</dbReference>